<evidence type="ECO:0000313" key="1">
    <source>
        <dbReference type="EMBL" id="KAF3598632.1"/>
    </source>
</evidence>
<comment type="caution">
    <text evidence="1">The sequence shown here is derived from an EMBL/GenBank/DDBJ whole genome shotgun (WGS) entry which is preliminary data.</text>
</comment>
<reference evidence="1" key="1">
    <citation type="submission" date="2019-12" db="EMBL/GenBank/DDBJ databases">
        <title>Genome sequencing and annotation of Brassica cretica.</title>
        <authorList>
            <person name="Studholme D.J."/>
            <person name="Sarris P."/>
        </authorList>
    </citation>
    <scope>NUCLEOTIDE SEQUENCE</scope>
    <source>
        <strain evidence="1">PFS-109/04</strain>
        <tissue evidence="1">Leaf</tissue>
    </source>
</reference>
<dbReference type="EMBL" id="QGKX02000004">
    <property type="protein sequence ID" value="KAF3598632.1"/>
    <property type="molecule type" value="Genomic_DNA"/>
</dbReference>
<gene>
    <name evidence="1" type="ORF">F2Q69_00033843</name>
</gene>
<name>A0A8S9SA78_BRACR</name>
<dbReference type="AlphaFoldDB" id="A0A8S9SA78"/>
<dbReference type="Proteomes" id="UP000712600">
    <property type="component" value="Unassembled WGS sequence"/>
</dbReference>
<proteinExistence type="predicted"/>
<organism evidence="1 2">
    <name type="scientific">Brassica cretica</name>
    <name type="common">Mustard</name>
    <dbReference type="NCBI Taxonomy" id="69181"/>
    <lineage>
        <taxon>Eukaryota</taxon>
        <taxon>Viridiplantae</taxon>
        <taxon>Streptophyta</taxon>
        <taxon>Embryophyta</taxon>
        <taxon>Tracheophyta</taxon>
        <taxon>Spermatophyta</taxon>
        <taxon>Magnoliopsida</taxon>
        <taxon>eudicotyledons</taxon>
        <taxon>Gunneridae</taxon>
        <taxon>Pentapetalae</taxon>
        <taxon>rosids</taxon>
        <taxon>malvids</taxon>
        <taxon>Brassicales</taxon>
        <taxon>Brassicaceae</taxon>
        <taxon>Brassiceae</taxon>
        <taxon>Brassica</taxon>
    </lineage>
</organism>
<evidence type="ECO:0000313" key="2">
    <source>
        <dbReference type="Proteomes" id="UP000712600"/>
    </source>
</evidence>
<sequence length="125" mass="14253">MERAMVPSCKTDLVYRPLEMPLEPMEFLTYSRSLQSFNTFESSDSTLQNSRRRQSYIDEQIIGGIPGSWVLVLITEPETFLRPGDKALRAYQETSVPLHSDISGFEQRHLDSGGASARLQIRKED</sequence>
<protein>
    <submittedName>
        <fullName evidence="1">Uncharacterized protein</fullName>
    </submittedName>
</protein>
<accession>A0A8S9SA78</accession>